<keyword evidence="1" id="KW-0732">Signal</keyword>
<dbReference type="AlphaFoldDB" id="A0A3P7MWM5"/>
<evidence type="ECO:0000313" key="3">
    <source>
        <dbReference type="Proteomes" id="UP000271889"/>
    </source>
</evidence>
<feature type="signal peptide" evidence="1">
    <location>
        <begin position="1"/>
        <end position="19"/>
    </location>
</feature>
<dbReference type="EMBL" id="UYRV01111808">
    <property type="protein sequence ID" value="VDN27038.1"/>
    <property type="molecule type" value="Genomic_DNA"/>
</dbReference>
<evidence type="ECO:0000313" key="2">
    <source>
        <dbReference type="EMBL" id="VDN27038.1"/>
    </source>
</evidence>
<proteinExistence type="predicted"/>
<evidence type="ECO:0008006" key="4">
    <source>
        <dbReference type="Google" id="ProtNLM"/>
    </source>
</evidence>
<keyword evidence="3" id="KW-1185">Reference proteome</keyword>
<dbReference type="Proteomes" id="UP000271889">
    <property type="component" value="Unassembled WGS sequence"/>
</dbReference>
<protein>
    <recommendedName>
        <fullName evidence="4">Secreted protein</fullName>
    </recommendedName>
</protein>
<evidence type="ECO:0000256" key="1">
    <source>
        <dbReference type="SAM" id="SignalP"/>
    </source>
</evidence>
<organism evidence="2 3">
    <name type="scientific">Cylicostephanus goldi</name>
    <name type="common">Nematode worm</name>
    <dbReference type="NCBI Taxonomy" id="71465"/>
    <lineage>
        <taxon>Eukaryota</taxon>
        <taxon>Metazoa</taxon>
        <taxon>Ecdysozoa</taxon>
        <taxon>Nematoda</taxon>
        <taxon>Chromadorea</taxon>
        <taxon>Rhabditida</taxon>
        <taxon>Rhabditina</taxon>
        <taxon>Rhabditomorpha</taxon>
        <taxon>Strongyloidea</taxon>
        <taxon>Strongylidae</taxon>
        <taxon>Cylicostephanus</taxon>
    </lineage>
</organism>
<name>A0A3P7MWM5_CYLGO</name>
<accession>A0A3P7MWM5</accession>
<sequence length="179" mass="20031">MQWCALVLLLVLRQHICGAGEIAEWVRWGAYGWSGLMLTLVLQQHCSHGVKYCNCAAVVALRWGWDKIEWFGVDSVVAHCDCGWGWCGMEWFGVDLLKPHCICSAGEIVCWGRMEWFGVDVSVATALCGAGEVAEWCGLVRMVVLQQHCGCAVVELEWNGEKWKARLVLELEVERCGLT</sequence>
<gene>
    <name evidence="2" type="ORF">CGOC_LOCUS10554</name>
</gene>
<reference evidence="2 3" key="1">
    <citation type="submission" date="2018-11" db="EMBL/GenBank/DDBJ databases">
        <authorList>
            <consortium name="Pathogen Informatics"/>
        </authorList>
    </citation>
    <scope>NUCLEOTIDE SEQUENCE [LARGE SCALE GENOMIC DNA]</scope>
</reference>
<feature type="chain" id="PRO_5018128584" description="Secreted protein" evidence="1">
    <location>
        <begin position="20"/>
        <end position="179"/>
    </location>
</feature>